<dbReference type="Proteomes" id="UP000887013">
    <property type="component" value="Unassembled WGS sequence"/>
</dbReference>
<keyword evidence="3" id="KW-1185">Reference proteome</keyword>
<feature type="compositionally biased region" description="Basic residues" evidence="1">
    <location>
        <begin position="11"/>
        <end position="20"/>
    </location>
</feature>
<accession>A0A8X6K351</accession>
<name>A0A8X6K351_NEPPI</name>
<feature type="region of interest" description="Disordered" evidence="1">
    <location>
        <begin position="1"/>
        <end position="26"/>
    </location>
</feature>
<evidence type="ECO:0000256" key="1">
    <source>
        <dbReference type="SAM" id="MobiDB-lite"/>
    </source>
</evidence>
<comment type="caution">
    <text evidence="2">The sequence shown here is derived from an EMBL/GenBank/DDBJ whole genome shotgun (WGS) entry which is preliminary data.</text>
</comment>
<reference evidence="2" key="1">
    <citation type="submission" date="2020-08" db="EMBL/GenBank/DDBJ databases">
        <title>Multicomponent nature underlies the extraordinary mechanical properties of spider dragline silk.</title>
        <authorList>
            <person name="Kono N."/>
            <person name="Nakamura H."/>
            <person name="Mori M."/>
            <person name="Yoshida Y."/>
            <person name="Ohtoshi R."/>
            <person name="Malay A.D."/>
            <person name="Moran D.A.P."/>
            <person name="Tomita M."/>
            <person name="Numata K."/>
            <person name="Arakawa K."/>
        </authorList>
    </citation>
    <scope>NUCLEOTIDE SEQUENCE</scope>
</reference>
<evidence type="ECO:0000313" key="2">
    <source>
        <dbReference type="EMBL" id="GFS60241.1"/>
    </source>
</evidence>
<organism evidence="2 3">
    <name type="scientific">Nephila pilipes</name>
    <name type="common">Giant wood spider</name>
    <name type="synonym">Nephila maculata</name>
    <dbReference type="NCBI Taxonomy" id="299642"/>
    <lineage>
        <taxon>Eukaryota</taxon>
        <taxon>Metazoa</taxon>
        <taxon>Ecdysozoa</taxon>
        <taxon>Arthropoda</taxon>
        <taxon>Chelicerata</taxon>
        <taxon>Arachnida</taxon>
        <taxon>Araneae</taxon>
        <taxon>Araneomorphae</taxon>
        <taxon>Entelegynae</taxon>
        <taxon>Araneoidea</taxon>
        <taxon>Nephilidae</taxon>
        <taxon>Nephila</taxon>
    </lineage>
</organism>
<protein>
    <submittedName>
        <fullName evidence="2">Uncharacterized protein</fullName>
    </submittedName>
</protein>
<dbReference type="AlphaFoldDB" id="A0A8X6K351"/>
<sequence>MEDVKKLSSNKTKKEKKAWKKLTDSKTNRQSFKSDFLLENTGEAGAKADSHKSPSFQMFKKRRYISRRPTYKTLSVVDPNHFQGISSVSTAVLLEILILSEERSTAEEKKSRNYK</sequence>
<gene>
    <name evidence="2" type="ORF">NPIL_581611</name>
</gene>
<evidence type="ECO:0000313" key="3">
    <source>
        <dbReference type="Proteomes" id="UP000887013"/>
    </source>
</evidence>
<dbReference type="EMBL" id="BMAW01093426">
    <property type="protein sequence ID" value="GFS60241.1"/>
    <property type="molecule type" value="Genomic_DNA"/>
</dbReference>
<proteinExistence type="predicted"/>